<dbReference type="HOGENOM" id="CLU_076587_0_0_2"/>
<keyword evidence="2" id="KW-1185">Reference proteome</keyword>
<dbReference type="RefSeq" id="WP_015325387.1">
    <property type="nucleotide sequence ID" value="NC_019977.1"/>
</dbReference>
<sequence length="263" mass="28915" precursor="true">MMTNEMKSFKGYLSGKRLRLSVVAIILGILVLAPLAAAAKNPNPGVLPVDSHAYGMTYGEWSAEWWKWAFSMPAGQNNPIQDTNGDFAAEGQSGKVWFLAGTTFDLSGQTVERSCEIPAGKALFFPVINSAFSELELGLDSSVDNEETLRAAVTEAMYYVTDIEASVDGKEIEDLENYRVQSDLFDVVIDPETIFFEVPDDCVDYETVAVSDGYWIMLAPLSVGEHTIHIYGRMDGVDSEDKPWVFVTDVIYHLTVVPGGSTK</sequence>
<name>L0KXN0_METHD</name>
<dbReference type="GeneID" id="14406569"/>
<protein>
    <submittedName>
        <fullName evidence="1">Uncharacterized protein</fullName>
    </submittedName>
</protein>
<accession>L0KXN0</accession>
<gene>
    <name evidence="1" type="ordered locus">Metho_2056</name>
</gene>
<proteinExistence type="predicted"/>
<organism evidence="1 2">
    <name type="scientific">Methanomethylovorans hollandica (strain DSM 15978 / NBRC 107637 / DMS1)</name>
    <dbReference type="NCBI Taxonomy" id="867904"/>
    <lineage>
        <taxon>Archaea</taxon>
        <taxon>Methanobacteriati</taxon>
        <taxon>Methanobacteriota</taxon>
        <taxon>Stenosarchaea group</taxon>
        <taxon>Methanomicrobia</taxon>
        <taxon>Methanosarcinales</taxon>
        <taxon>Methanosarcinaceae</taxon>
        <taxon>Methanomethylovorans</taxon>
    </lineage>
</organism>
<dbReference type="Proteomes" id="UP000010866">
    <property type="component" value="Chromosome"/>
</dbReference>
<dbReference type="AlphaFoldDB" id="L0KXN0"/>
<evidence type="ECO:0000313" key="1">
    <source>
        <dbReference type="EMBL" id="AGB50222.1"/>
    </source>
</evidence>
<reference evidence="2" key="1">
    <citation type="submission" date="2012-02" db="EMBL/GenBank/DDBJ databases">
        <title>Complete sequence of chromosome of Methanomethylovorans hollandica DSM 15978.</title>
        <authorList>
            <person name="Lucas S."/>
            <person name="Copeland A."/>
            <person name="Lapidus A."/>
            <person name="Glavina del Rio T."/>
            <person name="Dalin E."/>
            <person name="Tice H."/>
            <person name="Bruce D."/>
            <person name="Goodwin L."/>
            <person name="Pitluck S."/>
            <person name="Peters L."/>
            <person name="Mikhailova N."/>
            <person name="Held B."/>
            <person name="Kyrpides N."/>
            <person name="Mavromatis K."/>
            <person name="Ivanova N."/>
            <person name="Brettin T."/>
            <person name="Detter J.C."/>
            <person name="Han C."/>
            <person name="Larimer F."/>
            <person name="Land M."/>
            <person name="Hauser L."/>
            <person name="Markowitz V."/>
            <person name="Cheng J.-F."/>
            <person name="Hugenholtz P."/>
            <person name="Woyke T."/>
            <person name="Wu D."/>
            <person name="Spring S."/>
            <person name="Schroeder M."/>
            <person name="Brambilla E."/>
            <person name="Klenk H.-P."/>
            <person name="Eisen J.A."/>
        </authorList>
    </citation>
    <scope>NUCLEOTIDE SEQUENCE [LARGE SCALE GENOMIC DNA]</scope>
    <source>
        <strain evidence="2">DSM 15978 / NBRC 107637 / DMS1</strain>
    </source>
</reference>
<dbReference type="EMBL" id="CP003362">
    <property type="protein sequence ID" value="AGB50222.1"/>
    <property type="molecule type" value="Genomic_DNA"/>
</dbReference>
<evidence type="ECO:0000313" key="2">
    <source>
        <dbReference type="Proteomes" id="UP000010866"/>
    </source>
</evidence>
<dbReference type="KEGG" id="mhz:Metho_2056"/>